<keyword evidence="7" id="KW-1185">Reference proteome</keyword>
<keyword evidence="4" id="KW-0560">Oxidoreductase</keyword>
<dbReference type="InterPro" id="IPR001128">
    <property type="entry name" value="Cyt_P450"/>
</dbReference>
<keyword evidence="3 4" id="KW-0408">Iron</keyword>
<comment type="similarity">
    <text evidence="2 4">Belongs to the cytochrome P450 family.</text>
</comment>
<dbReference type="RefSeq" id="WP_103320613.1">
    <property type="nucleotide sequence ID" value="NZ_PPTF01000060.1"/>
</dbReference>
<dbReference type="PANTHER" id="PTHR24305:SF166">
    <property type="entry name" value="CYTOCHROME P450 12A4, MITOCHONDRIAL-RELATED"/>
    <property type="match status" value="1"/>
</dbReference>
<feature type="region of interest" description="Disordered" evidence="5">
    <location>
        <begin position="1"/>
        <end position="23"/>
    </location>
</feature>
<protein>
    <submittedName>
        <fullName evidence="6">Cytochrome P450</fullName>
    </submittedName>
</protein>
<sequence length="470" mass="52988">MKTSSHSSCPFHAGGQPPVPTQHPIGRWPPGPKSGLTGWGVLGQMSRDLMGTLAGWQREFGDLVHVRTWPEHQIIVADPQLARELLVNQADALQRWERALSVYRRVHGHSVLIAEGQAWRDKRQALQPDFTRKSVQAFSPSIVEAARLAFEQWPAGDKAWPIESELTSLTMEVILRMMFSSGMGDEAQQAEEAVHTLMVASTAELWRPASLPDWVPWQHKRRRARLLLNGLIERHLQARLAMPQDAWPDDLLGRLLRLHREHPQDWPLQAVRDECKTAFLAGHETVAASLVWWSWNMAAHPEIQDRARAEAQAAWPGAEGDAVEMSALQYVSQTLLESMRLHPAVPLLMSRRAVKPVTLGAWTFPARTVFMVPMQLMQHDARWFPEPLAYRPERFDPDAAKPPLGAYLPFGGGPRVCLGQHLALAEMTLVAAQLLRRYRLSIPDGALPPKPVFHVSQRPDQPLRLHIERA</sequence>
<keyword evidence="4" id="KW-0503">Monooxygenase</keyword>
<dbReference type="InterPro" id="IPR050121">
    <property type="entry name" value="Cytochrome_P450_monoxygenase"/>
</dbReference>
<dbReference type="Gene3D" id="1.10.630.10">
    <property type="entry name" value="Cytochrome P450"/>
    <property type="match status" value="1"/>
</dbReference>
<evidence type="ECO:0000256" key="3">
    <source>
        <dbReference type="PIRSR" id="PIRSR602401-1"/>
    </source>
</evidence>
<evidence type="ECO:0000313" key="7">
    <source>
        <dbReference type="Proteomes" id="UP000236416"/>
    </source>
</evidence>
<dbReference type="AlphaFoldDB" id="A0A2K4MMQ4"/>
<dbReference type="Proteomes" id="UP000236416">
    <property type="component" value="Unassembled WGS sequence"/>
</dbReference>
<evidence type="ECO:0000256" key="4">
    <source>
        <dbReference type="RuleBase" id="RU000461"/>
    </source>
</evidence>
<dbReference type="SUPFAM" id="SSF48264">
    <property type="entry name" value="Cytochrome P450"/>
    <property type="match status" value="1"/>
</dbReference>
<dbReference type="EMBL" id="PPTF01000060">
    <property type="protein sequence ID" value="POA98366.1"/>
    <property type="molecule type" value="Genomic_DNA"/>
</dbReference>
<reference evidence="6 7" key="1">
    <citation type="submission" date="2018-01" db="EMBL/GenBank/DDBJ databases">
        <title>Genomic Sequence of Chromobacterium MWU13-2610 from wild cranberry bogs within the Cape Cod National Seashore.</title>
        <authorList>
            <person name="O'Hara-Hanley K."/>
            <person name="Soby S."/>
            <person name="Harrison A."/>
        </authorList>
    </citation>
    <scope>NUCLEOTIDE SEQUENCE [LARGE SCALE GENOMIC DNA]</scope>
    <source>
        <strain evidence="6 7">MWU13-2610</strain>
    </source>
</reference>
<dbReference type="GO" id="GO:0016705">
    <property type="term" value="F:oxidoreductase activity, acting on paired donors, with incorporation or reduction of molecular oxygen"/>
    <property type="evidence" value="ECO:0007669"/>
    <property type="project" value="InterPro"/>
</dbReference>
<feature type="binding site" description="axial binding residue" evidence="3">
    <location>
        <position position="417"/>
    </location>
    <ligand>
        <name>heme</name>
        <dbReference type="ChEBI" id="CHEBI:30413"/>
    </ligand>
    <ligandPart>
        <name>Fe</name>
        <dbReference type="ChEBI" id="CHEBI:18248"/>
    </ligandPart>
</feature>
<keyword evidence="3 4" id="KW-0349">Heme</keyword>
<dbReference type="GO" id="GO:0005506">
    <property type="term" value="F:iron ion binding"/>
    <property type="evidence" value="ECO:0007669"/>
    <property type="project" value="InterPro"/>
</dbReference>
<dbReference type="InterPro" id="IPR002401">
    <property type="entry name" value="Cyt_P450_E_grp-I"/>
</dbReference>
<organism evidence="6 7">
    <name type="scientific">Chromobacterium sinusclupearum</name>
    <dbReference type="NCBI Taxonomy" id="2077146"/>
    <lineage>
        <taxon>Bacteria</taxon>
        <taxon>Pseudomonadati</taxon>
        <taxon>Pseudomonadota</taxon>
        <taxon>Betaproteobacteria</taxon>
        <taxon>Neisseriales</taxon>
        <taxon>Chromobacteriaceae</taxon>
        <taxon>Chromobacterium</taxon>
    </lineage>
</organism>
<dbReference type="InterPro" id="IPR036396">
    <property type="entry name" value="Cyt_P450_sf"/>
</dbReference>
<dbReference type="PANTHER" id="PTHR24305">
    <property type="entry name" value="CYTOCHROME P450"/>
    <property type="match status" value="1"/>
</dbReference>
<evidence type="ECO:0000313" key="6">
    <source>
        <dbReference type="EMBL" id="POA98366.1"/>
    </source>
</evidence>
<dbReference type="GO" id="GO:0004497">
    <property type="term" value="F:monooxygenase activity"/>
    <property type="evidence" value="ECO:0007669"/>
    <property type="project" value="UniProtKB-KW"/>
</dbReference>
<proteinExistence type="inferred from homology"/>
<keyword evidence="3 4" id="KW-0479">Metal-binding</keyword>
<comment type="caution">
    <text evidence="6">The sequence shown here is derived from an EMBL/GenBank/DDBJ whole genome shotgun (WGS) entry which is preliminary data.</text>
</comment>
<gene>
    <name evidence="6" type="ORF">C2134_13100</name>
</gene>
<dbReference type="GO" id="GO:0020037">
    <property type="term" value="F:heme binding"/>
    <property type="evidence" value="ECO:0007669"/>
    <property type="project" value="InterPro"/>
</dbReference>
<name>A0A2K4MMQ4_9NEIS</name>
<dbReference type="PROSITE" id="PS00086">
    <property type="entry name" value="CYTOCHROME_P450"/>
    <property type="match status" value="1"/>
</dbReference>
<accession>A0A2K4MMQ4</accession>
<evidence type="ECO:0000256" key="2">
    <source>
        <dbReference type="ARBA" id="ARBA00010617"/>
    </source>
</evidence>
<evidence type="ECO:0000256" key="5">
    <source>
        <dbReference type="SAM" id="MobiDB-lite"/>
    </source>
</evidence>
<comment type="cofactor">
    <cofactor evidence="1 3">
        <name>heme</name>
        <dbReference type="ChEBI" id="CHEBI:30413"/>
    </cofactor>
</comment>
<dbReference type="PRINTS" id="PR00385">
    <property type="entry name" value="P450"/>
</dbReference>
<evidence type="ECO:0000256" key="1">
    <source>
        <dbReference type="ARBA" id="ARBA00001971"/>
    </source>
</evidence>
<dbReference type="PRINTS" id="PR00463">
    <property type="entry name" value="EP450I"/>
</dbReference>
<dbReference type="InterPro" id="IPR017972">
    <property type="entry name" value="Cyt_P450_CS"/>
</dbReference>
<dbReference type="Pfam" id="PF00067">
    <property type="entry name" value="p450"/>
    <property type="match status" value="1"/>
</dbReference>